<sequence>MSKLDVNFPAELNDVFLQCIISNPTIYDLIFAHSSPATIIRFSWTCTDALTAVHSYYRRAYNINRHLSHFFRDPEAFRVLQARTNTLISGSNALQFIDRTFYPESDLDIYVPLRHSHEVADWLLGVGYVFRPHATQSEDLAAAIRHMQVADAALEGGFASGYRMRGVVGVCDFLKRRDEESAVDAQPLKIQVIVAARTPAEVVINFHSTCVMNVISHDTAYSFYPHATFESRLSLVCPTEGPAQEGALQKYTERGWRLICERPEVEDTLIEDVREANSKILALAAHEPSFLPGSRWLNDSTSWALPLHPILPTHASENSKNSPIASTNWQLAYQLDDDDSPSPKMRYCLIRSPFLKHVYLLTDELLLLAIWSALKGIRSGRTVMQRVLDRAKHRKAADFPRHDDVLRTECEAYREAVRTQSLPQTLWKKGPPGDLIYSL</sequence>
<proteinExistence type="predicted"/>
<accession>A0A4S4LL63</accession>
<comment type="caution">
    <text evidence="1">The sequence shown here is derived from an EMBL/GenBank/DDBJ whole genome shotgun (WGS) entry which is preliminary data.</text>
</comment>
<protein>
    <submittedName>
        <fullName evidence="1">Uncharacterized protein</fullName>
    </submittedName>
</protein>
<reference evidence="1 2" key="1">
    <citation type="submission" date="2019-02" db="EMBL/GenBank/DDBJ databases">
        <title>Genome sequencing of the rare red list fungi Bondarzewia mesenterica.</title>
        <authorList>
            <person name="Buettner E."/>
            <person name="Kellner H."/>
        </authorList>
    </citation>
    <scope>NUCLEOTIDE SEQUENCE [LARGE SCALE GENOMIC DNA]</scope>
    <source>
        <strain evidence="1 2">DSM 108281</strain>
    </source>
</reference>
<name>A0A4S4LL63_9AGAM</name>
<dbReference type="EMBL" id="SGPL01000435">
    <property type="protein sequence ID" value="THH12657.1"/>
    <property type="molecule type" value="Genomic_DNA"/>
</dbReference>
<organism evidence="1 2">
    <name type="scientific">Bondarzewia mesenterica</name>
    <dbReference type="NCBI Taxonomy" id="1095465"/>
    <lineage>
        <taxon>Eukaryota</taxon>
        <taxon>Fungi</taxon>
        <taxon>Dikarya</taxon>
        <taxon>Basidiomycota</taxon>
        <taxon>Agaricomycotina</taxon>
        <taxon>Agaricomycetes</taxon>
        <taxon>Russulales</taxon>
        <taxon>Bondarzewiaceae</taxon>
        <taxon>Bondarzewia</taxon>
    </lineage>
</organism>
<dbReference type="AlphaFoldDB" id="A0A4S4LL63"/>
<evidence type="ECO:0000313" key="1">
    <source>
        <dbReference type="EMBL" id="THH12657.1"/>
    </source>
</evidence>
<evidence type="ECO:0000313" key="2">
    <source>
        <dbReference type="Proteomes" id="UP000310158"/>
    </source>
</evidence>
<keyword evidence="2" id="KW-1185">Reference proteome</keyword>
<gene>
    <name evidence="1" type="ORF">EW146_g7487</name>
</gene>
<dbReference type="OrthoDB" id="3041043at2759"/>
<dbReference type="Proteomes" id="UP000310158">
    <property type="component" value="Unassembled WGS sequence"/>
</dbReference>